<gene>
    <name evidence="2" type="ORF">F6I03_00835</name>
</gene>
<dbReference type="GO" id="GO:0016747">
    <property type="term" value="F:acyltransferase activity, transferring groups other than amino-acyl groups"/>
    <property type="evidence" value="ECO:0007669"/>
    <property type="project" value="InterPro"/>
</dbReference>
<name>A0A5N1GLW6_9LACT</name>
<feature type="domain" description="N-acetyltransferase" evidence="1">
    <location>
        <begin position="3"/>
        <end position="196"/>
    </location>
</feature>
<reference evidence="2 3" key="1">
    <citation type="submission" date="2019-09" db="EMBL/GenBank/DDBJ databases">
        <title>Draft genome sequence assemblies of isolates from the urinary tract.</title>
        <authorList>
            <person name="Mores C.R."/>
            <person name="Putonti C."/>
            <person name="Wolfe A.J."/>
        </authorList>
    </citation>
    <scope>NUCLEOTIDE SEQUENCE [LARGE SCALE GENOMIC DNA]</scope>
    <source>
        <strain evidence="2 3">UMB623</strain>
    </source>
</reference>
<accession>A0A5N1GLW6</accession>
<dbReference type="InterPro" id="IPR016181">
    <property type="entry name" value="Acyl_CoA_acyltransferase"/>
</dbReference>
<dbReference type="OrthoDB" id="2243440at2"/>
<evidence type="ECO:0000313" key="3">
    <source>
        <dbReference type="Proteomes" id="UP000327148"/>
    </source>
</evidence>
<protein>
    <submittedName>
        <fullName evidence="2">GNAT family N-acetyltransferase</fullName>
    </submittedName>
</protein>
<keyword evidence="2" id="KW-0808">Transferase</keyword>
<evidence type="ECO:0000259" key="1">
    <source>
        <dbReference type="PROSITE" id="PS51186"/>
    </source>
</evidence>
<organism evidence="2 3">
    <name type="scientific">Aerococcus sanguinicola</name>
    <dbReference type="NCBI Taxonomy" id="119206"/>
    <lineage>
        <taxon>Bacteria</taxon>
        <taxon>Bacillati</taxon>
        <taxon>Bacillota</taxon>
        <taxon>Bacilli</taxon>
        <taxon>Lactobacillales</taxon>
        <taxon>Aerococcaceae</taxon>
        <taxon>Aerococcus</taxon>
    </lineage>
</organism>
<dbReference type="EMBL" id="VYWO01000001">
    <property type="protein sequence ID" value="KAA9301782.1"/>
    <property type="molecule type" value="Genomic_DNA"/>
</dbReference>
<dbReference type="InterPro" id="IPR000182">
    <property type="entry name" value="GNAT_dom"/>
</dbReference>
<dbReference type="STRING" id="119206.AWM72_00220"/>
<dbReference type="Gene3D" id="3.40.630.30">
    <property type="match status" value="1"/>
</dbReference>
<evidence type="ECO:0000313" key="2">
    <source>
        <dbReference type="EMBL" id="KAA9301782.1"/>
    </source>
</evidence>
<sequence>MSLNIRSYRETDYDAVKAMIQETWYPEVMEEDPDLADRLADIDAKMRLGMGTFALVADYDGKSLGIFIGDVQGEDKLQAPLDWDAYIQELGINDPTVLEVLDREREANSCLDHRHKQDYQAVLQLFILSAASRGKGIGGKLWRAGLEVFRDHGVDDFILHTDSDCDVSFYDYKGLIADPPFSFNQEEAFQYFLYHGKTSD</sequence>
<dbReference type="SUPFAM" id="SSF55729">
    <property type="entry name" value="Acyl-CoA N-acyltransferases (Nat)"/>
    <property type="match status" value="1"/>
</dbReference>
<proteinExistence type="predicted"/>
<dbReference type="PROSITE" id="PS51186">
    <property type="entry name" value="GNAT"/>
    <property type="match status" value="1"/>
</dbReference>
<dbReference type="AlphaFoldDB" id="A0A5N1GLW6"/>
<dbReference type="RefSeq" id="WP_070430911.1">
    <property type="nucleotide sequence ID" value="NZ_VYWO01000001.1"/>
</dbReference>
<dbReference type="CDD" id="cd04301">
    <property type="entry name" value="NAT_SF"/>
    <property type="match status" value="1"/>
</dbReference>
<comment type="caution">
    <text evidence="2">The sequence shown here is derived from an EMBL/GenBank/DDBJ whole genome shotgun (WGS) entry which is preliminary data.</text>
</comment>
<dbReference type="Proteomes" id="UP000327148">
    <property type="component" value="Unassembled WGS sequence"/>
</dbReference>